<evidence type="ECO:0000313" key="6">
    <source>
        <dbReference type="Proteomes" id="UP001629244"/>
    </source>
</evidence>
<organism evidence="5 6">
    <name type="scientific">Sphingomonas plantiphila</name>
    <dbReference type="NCBI Taxonomy" id="3163295"/>
    <lineage>
        <taxon>Bacteria</taxon>
        <taxon>Pseudomonadati</taxon>
        <taxon>Pseudomonadota</taxon>
        <taxon>Alphaproteobacteria</taxon>
        <taxon>Sphingomonadales</taxon>
        <taxon>Sphingomonadaceae</taxon>
        <taxon>Sphingomonas</taxon>
    </lineage>
</organism>
<dbReference type="PANTHER" id="PTHR32089">
    <property type="entry name" value="METHYL-ACCEPTING CHEMOTAXIS PROTEIN MCPB"/>
    <property type="match status" value="1"/>
</dbReference>
<dbReference type="Gene3D" id="1.10.287.950">
    <property type="entry name" value="Methyl-accepting chemotaxis protein"/>
    <property type="match status" value="1"/>
</dbReference>
<dbReference type="PROSITE" id="PS50111">
    <property type="entry name" value="CHEMOTAXIS_TRANSDUC_2"/>
    <property type="match status" value="1"/>
</dbReference>
<dbReference type="EMBL" id="JBELQC010000001">
    <property type="protein sequence ID" value="MFL9841055.1"/>
    <property type="molecule type" value="Genomic_DNA"/>
</dbReference>
<dbReference type="SUPFAM" id="SSF58104">
    <property type="entry name" value="Methyl-accepting chemotaxis protein (MCP) signaling domain"/>
    <property type="match status" value="1"/>
</dbReference>
<dbReference type="InterPro" id="IPR012292">
    <property type="entry name" value="Globin/Proto"/>
</dbReference>
<comment type="caution">
    <text evidence="5">The sequence shown here is derived from an EMBL/GenBank/DDBJ whole genome shotgun (WGS) entry which is preliminary data.</text>
</comment>
<name>A0ABW8YP96_9SPHN</name>
<dbReference type="Gene3D" id="1.10.490.10">
    <property type="entry name" value="Globins"/>
    <property type="match status" value="1"/>
</dbReference>
<feature type="domain" description="Methyl-accepting transducer" evidence="4">
    <location>
        <begin position="199"/>
        <end position="425"/>
    </location>
</feature>
<evidence type="ECO:0000259" key="4">
    <source>
        <dbReference type="PROSITE" id="PS50111"/>
    </source>
</evidence>
<comment type="similarity">
    <text evidence="2">Belongs to the methyl-accepting chemotaxis (MCP) protein family.</text>
</comment>
<keyword evidence="1 3" id="KW-0807">Transducer</keyword>
<reference evidence="5 6" key="1">
    <citation type="submission" date="2024-06" db="EMBL/GenBank/DDBJ databases">
        <authorList>
            <person name="Kaempfer P."/>
            <person name="Viver T."/>
        </authorList>
    </citation>
    <scope>NUCLEOTIDE SEQUENCE [LARGE SCALE GENOMIC DNA]</scope>
    <source>
        <strain evidence="5 6">ST-64</strain>
    </source>
</reference>
<dbReference type="SMART" id="SM00283">
    <property type="entry name" value="MA"/>
    <property type="match status" value="1"/>
</dbReference>
<protein>
    <submittedName>
        <fullName evidence="5">Methyl-accepting chemotaxis protein</fullName>
    </submittedName>
</protein>
<evidence type="ECO:0000256" key="2">
    <source>
        <dbReference type="ARBA" id="ARBA00029447"/>
    </source>
</evidence>
<dbReference type="PRINTS" id="PR00260">
    <property type="entry name" value="CHEMTRNSDUCR"/>
</dbReference>
<gene>
    <name evidence="5" type="ORF">ABS767_08790</name>
</gene>
<dbReference type="RefSeq" id="WP_408077972.1">
    <property type="nucleotide sequence ID" value="NZ_JBELQC010000001.1"/>
</dbReference>
<accession>A0ABW8YP96</accession>
<keyword evidence="6" id="KW-1185">Reference proteome</keyword>
<dbReference type="Proteomes" id="UP001629244">
    <property type="component" value="Unassembled WGS sequence"/>
</dbReference>
<dbReference type="InterPro" id="IPR004089">
    <property type="entry name" value="MCPsignal_dom"/>
</dbReference>
<evidence type="ECO:0000256" key="3">
    <source>
        <dbReference type="PROSITE-ProRule" id="PRU00284"/>
    </source>
</evidence>
<dbReference type="InterPro" id="IPR004090">
    <property type="entry name" value="Chemotax_Me-accpt_rcpt"/>
</dbReference>
<sequence length="454" mass="48511">MAGAKELGQWSGDSRPVAERIRDYDWDGTIAEGCAQIAELIADDFETIARAFWEYYLTLPSTAHVRTFFVGARLEEQVALSTRYTFVKYARPFDSEWVEMAMKHADDTHRARIPLRALLSGFAFAHARTFEVLRNRLPDDIATFRRLSDVATRMAMLEADFMASQLGVRDAELARRERSQRADRFRADIAGTIEVTNALGTQVREQARGAAGSARGMLDKTHEVAAAAEQSAVAMREAAHTAAGLIRAIDDARTEVEVAAGVATRASAQADEAVAVSGTLSDHAKSIESILGLIRDIAGQTNLLALNATIEAARAGDAGRGFAVVAQEVKSLANQTARATDDIAAKIAAIQSATQQTVTTNASIRSTVEEVQASADRIREAMEIQSQTVTAITAAVDETALAADSMSATIGAIREDSAAVADEIDTLETAFGEIDQRLGKLSDAAGSFSASVAA</sequence>
<dbReference type="Pfam" id="PF00015">
    <property type="entry name" value="MCPsignal"/>
    <property type="match status" value="1"/>
</dbReference>
<dbReference type="PANTHER" id="PTHR32089:SF112">
    <property type="entry name" value="LYSOZYME-LIKE PROTEIN-RELATED"/>
    <property type="match status" value="1"/>
</dbReference>
<evidence type="ECO:0000313" key="5">
    <source>
        <dbReference type="EMBL" id="MFL9841055.1"/>
    </source>
</evidence>
<evidence type="ECO:0000256" key="1">
    <source>
        <dbReference type="ARBA" id="ARBA00023224"/>
    </source>
</evidence>
<proteinExistence type="inferred from homology"/>